<dbReference type="AlphaFoldDB" id="A0A1G8J487"/>
<feature type="compositionally biased region" description="Basic and acidic residues" evidence="1">
    <location>
        <begin position="1"/>
        <end position="18"/>
    </location>
</feature>
<accession>A0A1G8J487</accession>
<feature type="domain" description="YlxR" evidence="2">
    <location>
        <begin position="16"/>
        <end position="91"/>
    </location>
</feature>
<dbReference type="Gene3D" id="3.30.1230.10">
    <property type="entry name" value="YlxR-like"/>
    <property type="match status" value="1"/>
</dbReference>
<dbReference type="OrthoDB" id="9799836at2"/>
<protein>
    <recommendedName>
        <fullName evidence="2">YlxR domain-containing protein</fullName>
    </recommendedName>
</protein>
<evidence type="ECO:0000259" key="2">
    <source>
        <dbReference type="Pfam" id="PF04296"/>
    </source>
</evidence>
<dbReference type="CDD" id="cd00279">
    <property type="entry name" value="YlxR"/>
    <property type="match status" value="1"/>
</dbReference>
<dbReference type="EMBL" id="FNEJ01000002">
    <property type="protein sequence ID" value="SDI26065.1"/>
    <property type="molecule type" value="Genomic_DNA"/>
</dbReference>
<dbReference type="PANTHER" id="PTHR34215:SF1">
    <property type="entry name" value="YLXR DOMAIN-CONTAINING PROTEIN"/>
    <property type="match status" value="1"/>
</dbReference>
<dbReference type="STRING" id="555512.SAMN04487993_1002319"/>
<feature type="region of interest" description="Disordered" evidence="1">
    <location>
        <begin position="1"/>
        <end position="21"/>
    </location>
</feature>
<dbReference type="InterPro" id="IPR029064">
    <property type="entry name" value="Ribosomal_eL30-like_sf"/>
</dbReference>
<dbReference type="Gene3D" id="3.30.1330.30">
    <property type="match status" value="1"/>
</dbReference>
<dbReference type="RefSeq" id="WP_089843924.1">
    <property type="nucleotide sequence ID" value="NZ_FNEJ01000002.1"/>
</dbReference>
<dbReference type="SUPFAM" id="SSF55315">
    <property type="entry name" value="L30e-like"/>
    <property type="match status" value="1"/>
</dbReference>
<dbReference type="InterPro" id="IPR037465">
    <property type="entry name" value="YlxR"/>
</dbReference>
<dbReference type="SUPFAM" id="SSF64376">
    <property type="entry name" value="YlxR-like"/>
    <property type="match status" value="1"/>
</dbReference>
<sequence length="224" mass="23608">MSRGGVDKDREDGPERRCIATGESAPATGLIRFVVGPDNQIVPDLAGKLPGRGIWVAAERKALDKAAGKGLFARAAKAPVTVPDRLADLIEEMLAKRVVELVSLARKSGVAVSGYEKVKDWLAREDARVLIQAEDGSSRGKSKLSTPYGGNYIGWLTADELGLAFGREKVIHAALGAGGLTKRVVDEAQRLKGLRVAMADAATAAGAAAGGKGRRKGQEKLNER</sequence>
<reference evidence="3 4" key="1">
    <citation type="submission" date="2016-10" db="EMBL/GenBank/DDBJ databases">
        <authorList>
            <person name="de Groot N.N."/>
        </authorList>
    </citation>
    <scope>NUCLEOTIDE SEQUENCE [LARGE SCALE GENOMIC DNA]</scope>
    <source>
        <strain evidence="3 4">DSM 26424</strain>
    </source>
</reference>
<dbReference type="Proteomes" id="UP000199093">
    <property type="component" value="Unassembled WGS sequence"/>
</dbReference>
<evidence type="ECO:0000313" key="4">
    <source>
        <dbReference type="Proteomes" id="UP000199093"/>
    </source>
</evidence>
<gene>
    <name evidence="3" type="ORF">SAMN04487993_1002319</name>
</gene>
<dbReference type="Pfam" id="PF04296">
    <property type="entry name" value="YlxR"/>
    <property type="match status" value="1"/>
</dbReference>
<evidence type="ECO:0000256" key="1">
    <source>
        <dbReference type="SAM" id="MobiDB-lite"/>
    </source>
</evidence>
<dbReference type="PANTHER" id="PTHR34215">
    <property type="entry name" value="BLL0784 PROTEIN"/>
    <property type="match status" value="1"/>
</dbReference>
<keyword evidence="4" id="KW-1185">Reference proteome</keyword>
<name>A0A1G8J487_9RHOB</name>
<dbReference type="InterPro" id="IPR007393">
    <property type="entry name" value="YlxR_dom"/>
</dbReference>
<evidence type="ECO:0000313" key="3">
    <source>
        <dbReference type="EMBL" id="SDI26065.1"/>
    </source>
</evidence>
<proteinExistence type="predicted"/>
<dbReference type="InterPro" id="IPR035931">
    <property type="entry name" value="YlxR-like_sf"/>
</dbReference>
<organism evidence="3 4">
    <name type="scientific">Salipiger marinus</name>
    <dbReference type="NCBI Taxonomy" id="555512"/>
    <lineage>
        <taxon>Bacteria</taxon>
        <taxon>Pseudomonadati</taxon>
        <taxon>Pseudomonadota</taxon>
        <taxon>Alphaproteobacteria</taxon>
        <taxon>Rhodobacterales</taxon>
        <taxon>Roseobacteraceae</taxon>
        <taxon>Salipiger</taxon>
    </lineage>
</organism>
<dbReference type="NCBIfam" id="NF006622">
    <property type="entry name" value="PRK09190.1"/>
    <property type="match status" value="1"/>
</dbReference>